<feature type="signal peptide" evidence="1">
    <location>
        <begin position="1"/>
        <end position="19"/>
    </location>
</feature>
<dbReference type="STRING" id="66969.Lwal_0258"/>
<organism evidence="2 3">
    <name type="scientific">Legionella waltersii</name>
    <dbReference type="NCBI Taxonomy" id="66969"/>
    <lineage>
        <taxon>Bacteria</taxon>
        <taxon>Pseudomonadati</taxon>
        <taxon>Pseudomonadota</taxon>
        <taxon>Gammaproteobacteria</taxon>
        <taxon>Legionellales</taxon>
        <taxon>Legionellaceae</taxon>
        <taxon>Legionella</taxon>
    </lineage>
</organism>
<dbReference type="EMBL" id="LNZB01000006">
    <property type="protein sequence ID" value="KTD82780.1"/>
    <property type="molecule type" value="Genomic_DNA"/>
</dbReference>
<dbReference type="RefSeq" id="WP_157066256.1">
    <property type="nucleotide sequence ID" value="NZ_CAAAIQ010000003.1"/>
</dbReference>
<keyword evidence="1" id="KW-0732">Signal</keyword>
<keyword evidence="3" id="KW-1185">Reference proteome</keyword>
<dbReference type="Proteomes" id="UP000054729">
    <property type="component" value="Unassembled WGS sequence"/>
</dbReference>
<evidence type="ECO:0000313" key="2">
    <source>
        <dbReference type="EMBL" id="KTD82780.1"/>
    </source>
</evidence>
<evidence type="ECO:0000313" key="3">
    <source>
        <dbReference type="Proteomes" id="UP000054729"/>
    </source>
</evidence>
<reference evidence="2 3" key="1">
    <citation type="submission" date="2015-11" db="EMBL/GenBank/DDBJ databases">
        <title>Genomic analysis of 38 Legionella species identifies large and diverse effector repertoires.</title>
        <authorList>
            <person name="Burstein D."/>
            <person name="Amaro F."/>
            <person name="Zusman T."/>
            <person name="Lifshitz Z."/>
            <person name="Cohen O."/>
            <person name="Gilbert J.A."/>
            <person name="Pupko T."/>
            <person name="Shuman H.A."/>
            <person name="Segal G."/>
        </authorList>
    </citation>
    <scope>NUCLEOTIDE SEQUENCE [LARGE SCALE GENOMIC DNA]</scope>
    <source>
        <strain evidence="2 3">ATCC 51914</strain>
    </source>
</reference>
<protein>
    <submittedName>
        <fullName evidence="2">Uncharacterized protein</fullName>
    </submittedName>
</protein>
<proteinExistence type="predicted"/>
<name>A0A0W1AN81_9GAMM</name>
<sequence>MKRIIHLSLFLICTFFSCASLSATPESKEHFLNKIKILNDRLDAIQIVINQS</sequence>
<evidence type="ECO:0000256" key="1">
    <source>
        <dbReference type="SAM" id="SignalP"/>
    </source>
</evidence>
<accession>A0A0W1AN81</accession>
<comment type="caution">
    <text evidence="2">The sequence shown here is derived from an EMBL/GenBank/DDBJ whole genome shotgun (WGS) entry which is preliminary data.</text>
</comment>
<dbReference type="PATRIC" id="fig|66969.6.peg.282"/>
<feature type="chain" id="PRO_5006919922" evidence="1">
    <location>
        <begin position="20"/>
        <end position="52"/>
    </location>
</feature>
<dbReference type="PROSITE" id="PS51257">
    <property type="entry name" value="PROKAR_LIPOPROTEIN"/>
    <property type="match status" value="1"/>
</dbReference>
<dbReference type="AlphaFoldDB" id="A0A0W1AN81"/>
<gene>
    <name evidence="2" type="ORF">Lwal_0258</name>
</gene>